<dbReference type="AlphaFoldDB" id="A0A7X1CQL5"/>
<feature type="domain" description="Terminase large subunit ribonuclease H-like" evidence="1">
    <location>
        <begin position="317"/>
        <end position="420"/>
    </location>
</feature>
<proteinExistence type="predicted"/>
<evidence type="ECO:0000313" key="2">
    <source>
        <dbReference type="EMBL" id="MBC1937178.1"/>
    </source>
</evidence>
<dbReference type="InterPro" id="IPR006517">
    <property type="entry name" value="Phage_terminase_lsu-like_C"/>
</dbReference>
<dbReference type="Pfam" id="PF22530">
    <property type="entry name" value="Terminase-T7_RNaseH-like"/>
    <property type="match status" value="1"/>
</dbReference>
<dbReference type="RefSeq" id="WP_185526745.1">
    <property type="nucleotide sequence ID" value="NZ_JAARWN010000014.1"/>
</dbReference>
<dbReference type="EMBL" id="JAARWN010000014">
    <property type="protein sequence ID" value="MBC1937178.1"/>
    <property type="molecule type" value="Genomic_DNA"/>
</dbReference>
<dbReference type="Proteomes" id="UP000535908">
    <property type="component" value="Unassembled WGS sequence"/>
</dbReference>
<evidence type="ECO:0000313" key="3">
    <source>
        <dbReference type="Proteomes" id="UP000535908"/>
    </source>
</evidence>
<evidence type="ECO:0000259" key="1">
    <source>
        <dbReference type="Pfam" id="PF22530"/>
    </source>
</evidence>
<comment type="caution">
    <text evidence="2">The sequence shown here is derived from an EMBL/GenBank/DDBJ whole genome shotgun (WGS) entry which is preliminary data.</text>
</comment>
<dbReference type="NCBIfam" id="TIGR01630">
    <property type="entry name" value="psiM2_ORF9"/>
    <property type="match status" value="1"/>
</dbReference>
<accession>A0A7X1CQL5</accession>
<organism evidence="2 3">
    <name type="scientific">Listeria grandensis</name>
    <dbReference type="NCBI Taxonomy" id="1494963"/>
    <lineage>
        <taxon>Bacteria</taxon>
        <taxon>Bacillati</taxon>
        <taxon>Bacillota</taxon>
        <taxon>Bacilli</taxon>
        <taxon>Bacillales</taxon>
        <taxon>Listeriaceae</taxon>
        <taxon>Listeria</taxon>
    </lineage>
</organism>
<reference evidence="2 3" key="1">
    <citation type="submission" date="2020-03" db="EMBL/GenBank/DDBJ databases">
        <title>Soil Listeria distribution.</title>
        <authorList>
            <person name="Liao J."/>
            <person name="Wiedmann M."/>
        </authorList>
    </citation>
    <scope>NUCLEOTIDE SEQUENCE [LARGE SCALE GENOMIC DNA]</scope>
    <source>
        <strain evidence="2 3">FSL L7-0741</strain>
    </source>
</reference>
<sequence length="478" mass="54885">MKKSIDRIEYLIIQREKAMRKARKHFWSFCQLLYPEFYKDDRLYLRDLCETLQAFAEDRIAKKILVINIPPRHGKTFTARLFVLWMFGQDPRLKIITGSYNQILSSLFAQQTRDGIVVENESVKSEYFSDIFPQVKLKYGDSAKAFWSLDGSEEKNYLATSPGGTSTGIGANYLIVDDILKSAVEANNERVLESHWYWYNSTLVQRMERPRKQILIMTRWATGDLAGRMMDARCDSVHQVIYKAVQDDGSMLCDEIMTKAEYLDVTQEMGKDIAEANYQQSPIDIKGRLYGQFKTYEKVPEDSNGSPLFSRISAYCDTADKGGDYLATFIYGEYNKEAYILDVVYTQEGMDETEPQVAEALYRNRVNNIVIESNSGGAGFARSVSRILREKYGSNHTKVDPQHQSKNKEARILSNATWVMDHIYFPVNWKDKWPELHTALSRYQREGKNAHDDAPDALTGVAENMVVRVTAKFFEGGL</sequence>
<dbReference type="Gene3D" id="3.30.420.240">
    <property type="match status" value="1"/>
</dbReference>
<dbReference type="InterPro" id="IPR054762">
    <property type="entry name" value="Gp19_RNaseH-like"/>
</dbReference>
<gene>
    <name evidence="2" type="primary">terL</name>
    <name evidence="2" type="ORF">HCA69_12425</name>
</gene>
<name>A0A7X1CQL5_9LIST</name>
<protein>
    <submittedName>
        <fullName evidence="2">Phage terminase large subunit</fullName>
    </submittedName>
</protein>